<evidence type="ECO:0000313" key="3">
    <source>
        <dbReference type="EMBL" id="KAF2119464.1"/>
    </source>
</evidence>
<protein>
    <submittedName>
        <fullName evidence="3">Uncharacterized protein</fullName>
    </submittedName>
</protein>
<evidence type="ECO:0000256" key="2">
    <source>
        <dbReference type="SAM" id="Phobius"/>
    </source>
</evidence>
<accession>A0A6A5ZKC4</accession>
<feature type="compositionally biased region" description="Basic and acidic residues" evidence="1">
    <location>
        <begin position="196"/>
        <end position="207"/>
    </location>
</feature>
<gene>
    <name evidence="3" type="ORF">BDV96DRAFT_642488</name>
</gene>
<dbReference type="Proteomes" id="UP000799770">
    <property type="component" value="Unassembled WGS sequence"/>
</dbReference>
<keyword evidence="2" id="KW-1133">Transmembrane helix</keyword>
<keyword evidence="2" id="KW-0472">Membrane</keyword>
<sequence length="207" mass="23759">MRDPRTNIYLEGFITLFSLLGLIFSIIYTVQLHHAPFFEYTIDNGPQITWSRSGSGTLYFIPPAFTLILSITNILLYGYVYMPPFYGILMSSTMVLAWIAVFILWLHCHINIFDFSDDDGFCYQRNLYSGYGNDTYEGVNERLMVAAMAFAVLIIIIYALYVILTLGQFVEAMRIRKAHRRADEMGHGEGTTTPFELRRQGERDGTL</sequence>
<keyword evidence="2" id="KW-0812">Transmembrane</keyword>
<feature type="region of interest" description="Disordered" evidence="1">
    <location>
        <begin position="184"/>
        <end position="207"/>
    </location>
</feature>
<feature type="transmembrane region" description="Helical" evidence="2">
    <location>
        <begin position="85"/>
        <end position="106"/>
    </location>
</feature>
<dbReference type="EMBL" id="ML977315">
    <property type="protein sequence ID" value="KAF2119464.1"/>
    <property type="molecule type" value="Genomic_DNA"/>
</dbReference>
<keyword evidence="4" id="KW-1185">Reference proteome</keyword>
<dbReference type="OrthoDB" id="3788217at2759"/>
<feature type="transmembrane region" description="Helical" evidence="2">
    <location>
        <begin position="59"/>
        <end position="78"/>
    </location>
</feature>
<proteinExistence type="predicted"/>
<evidence type="ECO:0000313" key="4">
    <source>
        <dbReference type="Proteomes" id="UP000799770"/>
    </source>
</evidence>
<feature type="transmembrane region" description="Helical" evidence="2">
    <location>
        <begin position="143"/>
        <end position="170"/>
    </location>
</feature>
<organism evidence="3 4">
    <name type="scientific">Lophiotrema nucula</name>
    <dbReference type="NCBI Taxonomy" id="690887"/>
    <lineage>
        <taxon>Eukaryota</taxon>
        <taxon>Fungi</taxon>
        <taxon>Dikarya</taxon>
        <taxon>Ascomycota</taxon>
        <taxon>Pezizomycotina</taxon>
        <taxon>Dothideomycetes</taxon>
        <taxon>Pleosporomycetidae</taxon>
        <taxon>Pleosporales</taxon>
        <taxon>Lophiotremataceae</taxon>
        <taxon>Lophiotrema</taxon>
    </lineage>
</organism>
<feature type="transmembrane region" description="Helical" evidence="2">
    <location>
        <begin position="12"/>
        <end position="30"/>
    </location>
</feature>
<dbReference type="AlphaFoldDB" id="A0A6A5ZKC4"/>
<evidence type="ECO:0000256" key="1">
    <source>
        <dbReference type="SAM" id="MobiDB-lite"/>
    </source>
</evidence>
<name>A0A6A5ZKC4_9PLEO</name>
<reference evidence="3" key="1">
    <citation type="journal article" date="2020" name="Stud. Mycol.">
        <title>101 Dothideomycetes genomes: a test case for predicting lifestyles and emergence of pathogens.</title>
        <authorList>
            <person name="Haridas S."/>
            <person name="Albert R."/>
            <person name="Binder M."/>
            <person name="Bloem J."/>
            <person name="Labutti K."/>
            <person name="Salamov A."/>
            <person name="Andreopoulos B."/>
            <person name="Baker S."/>
            <person name="Barry K."/>
            <person name="Bills G."/>
            <person name="Bluhm B."/>
            <person name="Cannon C."/>
            <person name="Castanera R."/>
            <person name="Culley D."/>
            <person name="Daum C."/>
            <person name="Ezra D."/>
            <person name="Gonzalez J."/>
            <person name="Henrissat B."/>
            <person name="Kuo A."/>
            <person name="Liang C."/>
            <person name="Lipzen A."/>
            <person name="Lutzoni F."/>
            <person name="Magnuson J."/>
            <person name="Mondo S."/>
            <person name="Nolan M."/>
            <person name="Ohm R."/>
            <person name="Pangilinan J."/>
            <person name="Park H.-J."/>
            <person name="Ramirez L."/>
            <person name="Alfaro M."/>
            <person name="Sun H."/>
            <person name="Tritt A."/>
            <person name="Yoshinaga Y."/>
            <person name="Zwiers L.-H."/>
            <person name="Turgeon B."/>
            <person name="Goodwin S."/>
            <person name="Spatafora J."/>
            <person name="Crous P."/>
            <person name="Grigoriev I."/>
        </authorList>
    </citation>
    <scope>NUCLEOTIDE SEQUENCE</scope>
    <source>
        <strain evidence="3">CBS 627.86</strain>
    </source>
</reference>